<feature type="transmembrane region" description="Helical" evidence="2">
    <location>
        <begin position="219"/>
        <end position="241"/>
    </location>
</feature>
<dbReference type="InterPro" id="IPR021655">
    <property type="entry name" value="Put_metal-bd"/>
</dbReference>
<evidence type="ECO:0000313" key="3">
    <source>
        <dbReference type="EMBL" id="KYF56232.1"/>
    </source>
</evidence>
<dbReference type="AlphaFoldDB" id="A0A150PKM6"/>
<evidence type="ECO:0000256" key="1">
    <source>
        <dbReference type="SAM" id="MobiDB-lite"/>
    </source>
</evidence>
<name>A0A150PKM6_SORCE</name>
<accession>A0A150PKM6</accession>
<protein>
    <submittedName>
        <fullName evidence="3">Uncharacterized protein</fullName>
    </submittedName>
</protein>
<dbReference type="Pfam" id="PF11617">
    <property type="entry name" value="Cu-binding_MopE"/>
    <property type="match status" value="3"/>
</dbReference>
<feature type="region of interest" description="Disordered" evidence="1">
    <location>
        <begin position="267"/>
        <end position="287"/>
    </location>
</feature>
<keyword evidence="2" id="KW-0812">Transmembrane</keyword>
<dbReference type="PROSITE" id="PS51257">
    <property type="entry name" value="PROKAR_LIPOPROTEIN"/>
    <property type="match status" value="1"/>
</dbReference>
<reference evidence="3 4" key="1">
    <citation type="submission" date="2014-02" db="EMBL/GenBank/DDBJ databases">
        <title>The small core and large imbalanced accessory genome model reveals a collaborative survival strategy of Sorangium cellulosum strains in nature.</title>
        <authorList>
            <person name="Han K."/>
            <person name="Peng R."/>
            <person name="Blom J."/>
            <person name="Li Y.-Z."/>
        </authorList>
    </citation>
    <scope>NUCLEOTIDE SEQUENCE [LARGE SCALE GENOMIC DNA]</scope>
    <source>
        <strain evidence="3 4">So0157-25</strain>
    </source>
</reference>
<dbReference type="Proteomes" id="UP000075420">
    <property type="component" value="Unassembled WGS sequence"/>
</dbReference>
<organism evidence="3 4">
    <name type="scientific">Sorangium cellulosum</name>
    <name type="common">Polyangium cellulosum</name>
    <dbReference type="NCBI Taxonomy" id="56"/>
    <lineage>
        <taxon>Bacteria</taxon>
        <taxon>Pseudomonadati</taxon>
        <taxon>Myxococcota</taxon>
        <taxon>Polyangia</taxon>
        <taxon>Polyangiales</taxon>
        <taxon>Polyangiaceae</taxon>
        <taxon>Sorangium</taxon>
    </lineage>
</organism>
<feature type="transmembrane region" description="Helical" evidence="2">
    <location>
        <begin position="191"/>
        <end position="212"/>
    </location>
</feature>
<sequence>MVNLSKQLFHRLSVLVLMLAMLSMQGCGGLLEPLNELPANVRKELDDLLARLDQSVETYDRTVEKQRVGLAQDMNGVIEGASLNLRTLAEQARSSVGAVLAAGKNIEENAFADLKGLVNGVITRSDNLIKALETGVDSTIRNAARELDRQRAVTLLQMNTVTQAALRPVTAQLTRSGTKMVGQVSAEINTWIVRLIGGAVILLGGLALLAGLRKQLRGLAIGAGVVAAVGVPLTLAAAPIARIGVRNVELPSGEALCEEMQKLSKSLEPFEKPKTKPRPPDLAQQPEPDKLARNFEWVGHKLRAAAPVSPMAAETARPDALASASEKENVASDVLAAASQCLTYAPNAPRAAEANQVFTRAMALLSENVFCSFMADCAAIGKACDERVQVCVDWGTYCEAHSDCSLDKACDFAKRRCVAATAPCSTPSDCRPEYACSPQVGKCLLSSEVKSRGEACDTDAPVNSPCRVGKLDVVDRWVKCVQTTSPVEEICDGIDNDCNGTIDEGQNREAGCSEGKGECQKRGTWACTNGQMVCTQAPPAPESCNNLDDDCDGTVDNVTPVACDNAPAQGECRKGHRTCGGCQPGQPSAEICDGLDNNCDGQADPAPTCPEIEIKRQGPDDNNHEMTELVSGFTAATDLIDKEKEHGGSCGIDDHGRRLVRTRAEVSADPRNGATCTLTGPYDGFTSPDLNNCRIRVRYKTTRLGSNVWCSGTWWARPVGAYLR</sequence>
<keyword evidence="2" id="KW-1133">Transmembrane helix</keyword>
<comment type="caution">
    <text evidence="3">The sequence shown here is derived from an EMBL/GenBank/DDBJ whole genome shotgun (WGS) entry which is preliminary data.</text>
</comment>
<proteinExistence type="predicted"/>
<dbReference type="EMBL" id="JELY01001311">
    <property type="protein sequence ID" value="KYF56232.1"/>
    <property type="molecule type" value="Genomic_DNA"/>
</dbReference>
<gene>
    <name evidence="3" type="ORF">BE08_31985</name>
</gene>
<evidence type="ECO:0000313" key="4">
    <source>
        <dbReference type="Proteomes" id="UP000075420"/>
    </source>
</evidence>
<keyword evidence="2" id="KW-0472">Membrane</keyword>
<evidence type="ECO:0000256" key="2">
    <source>
        <dbReference type="SAM" id="Phobius"/>
    </source>
</evidence>